<feature type="compositionally biased region" description="Pro residues" evidence="1">
    <location>
        <begin position="1"/>
        <end position="17"/>
    </location>
</feature>
<gene>
    <name evidence="2" type="ORF">FLX08_02570</name>
</gene>
<dbReference type="RefSeq" id="WP_142616547.1">
    <property type="nucleotide sequence ID" value="NZ_VIRM01000002.1"/>
</dbReference>
<evidence type="ECO:0000313" key="3">
    <source>
        <dbReference type="Proteomes" id="UP000316541"/>
    </source>
</evidence>
<sequence>MVSPCPHTPPCPPPGPCLPDSLRVRQAGTRQAPQQVPQQAPQQAQQPTATPATPPGGRNADAGAVPGYEVAASFIRKFAGTVSGSADGVRRLGDATPRFQGWNLAPLAGVPIVGLTAVHRFNTVSDTWSSAAGILGDALRTDGETLVRAADNYVAAEKASTAAIQQTRP</sequence>
<evidence type="ECO:0000256" key="1">
    <source>
        <dbReference type="SAM" id="MobiDB-lite"/>
    </source>
</evidence>
<dbReference type="Proteomes" id="UP000316541">
    <property type="component" value="Unassembled WGS sequence"/>
</dbReference>
<dbReference type="AlphaFoldDB" id="A0A544Z4R6"/>
<evidence type="ECO:0008006" key="4">
    <source>
        <dbReference type="Google" id="ProtNLM"/>
    </source>
</evidence>
<dbReference type="EMBL" id="VIRM01000002">
    <property type="protein sequence ID" value="TQS23978.1"/>
    <property type="molecule type" value="Genomic_DNA"/>
</dbReference>
<evidence type="ECO:0000313" key="2">
    <source>
        <dbReference type="EMBL" id="TQS23978.1"/>
    </source>
</evidence>
<accession>A0A544Z4R6</accession>
<reference evidence="2 3" key="1">
    <citation type="submission" date="2019-07" db="EMBL/GenBank/DDBJ databases">
        <title>Microbispora hainanensis DSM 45428.</title>
        <authorList>
            <person name="Thawai C."/>
        </authorList>
    </citation>
    <scope>NUCLEOTIDE SEQUENCE [LARGE SCALE GENOMIC DNA]</scope>
    <source>
        <strain evidence="2 3">DSM 45428</strain>
    </source>
</reference>
<proteinExistence type="predicted"/>
<protein>
    <recommendedName>
        <fullName evidence="4">Excreted virulence factor EspC (Type VII ESX diderm)</fullName>
    </recommendedName>
</protein>
<feature type="compositionally biased region" description="Low complexity" evidence="1">
    <location>
        <begin position="31"/>
        <end position="51"/>
    </location>
</feature>
<comment type="caution">
    <text evidence="2">The sequence shown here is derived from an EMBL/GenBank/DDBJ whole genome shotgun (WGS) entry which is preliminary data.</text>
</comment>
<name>A0A544Z4R6_9ACTN</name>
<feature type="region of interest" description="Disordered" evidence="1">
    <location>
        <begin position="1"/>
        <end position="64"/>
    </location>
</feature>
<organism evidence="2 3">
    <name type="scientific">Microbispora hainanensis</name>
    <dbReference type="NCBI Taxonomy" id="568844"/>
    <lineage>
        <taxon>Bacteria</taxon>
        <taxon>Bacillati</taxon>
        <taxon>Actinomycetota</taxon>
        <taxon>Actinomycetes</taxon>
        <taxon>Streptosporangiales</taxon>
        <taxon>Streptosporangiaceae</taxon>
        <taxon>Microbispora</taxon>
    </lineage>
</organism>